<dbReference type="PROSITE" id="PS51882">
    <property type="entry name" value="G_ALPHA"/>
    <property type="match status" value="1"/>
</dbReference>
<organism evidence="6 7">
    <name type="scientific">Lentithecium fluviatile CBS 122367</name>
    <dbReference type="NCBI Taxonomy" id="1168545"/>
    <lineage>
        <taxon>Eukaryota</taxon>
        <taxon>Fungi</taxon>
        <taxon>Dikarya</taxon>
        <taxon>Ascomycota</taxon>
        <taxon>Pezizomycotina</taxon>
        <taxon>Dothideomycetes</taxon>
        <taxon>Pleosporomycetidae</taxon>
        <taxon>Pleosporales</taxon>
        <taxon>Massarineae</taxon>
        <taxon>Lentitheciaceae</taxon>
        <taxon>Lentithecium</taxon>
    </lineage>
</organism>
<evidence type="ECO:0000256" key="2">
    <source>
        <dbReference type="ARBA" id="ARBA00023134"/>
    </source>
</evidence>
<evidence type="ECO:0008006" key="8">
    <source>
        <dbReference type="Google" id="ProtNLM"/>
    </source>
</evidence>
<evidence type="ECO:0000313" key="7">
    <source>
        <dbReference type="Proteomes" id="UP000799291"/>
    </source>
</evidence>
<dbReference type="GO" id="GO:0005737">
    <property type="term" value="C:cytoplasm"/>
    <property type="evidence" value="ECO:0007669"/>
    <property type="project" value="TreeGrafter"/>
</dbReference>
<dbReference type="GO" id="GO:0001664">
    <property type="term" value="F:G protein-coupled receptor binding"/>
    <property type="evidence" value="ECO:0007669"/>
    <property type="project" value="TreeGrafter"/>
</dbReference>
<dbReference type="InterPro" id="IPR011025">
    <property type="entry name" value="GproteinA_insert"/>
</dbReference>
<keyword evidence="7" id="KW-1185">Reference proteome</keyword>
<dbReference type="AlphaFoldDB" id="A0A6G1ILU7"/>
<dbReference type="SMART" id="SM00275">
    <property type="entry name" value="G_alpha"/>
    <property type="match status" value="1"/>
</dbReference>
<dbReference type="EMBL" id="MU005606">
    <property type="protein sequence ID" value="KAF2679068.1"/>
    <property type="molecule type" value="Genomic_DNA"/>
</dbReference>
<evidence type="ECO:0000256" key="1">
    <source>
        <dbReference type="ARBA" id="ARBA00022741"/>
    </source>
</evidence>
<keyword evidence="1 4" id="KW-0547">Nucleotide-binding</keyword>
<protein>
    <recommendedName>
        <fullName evidence="8">G-alpha-domain-containing protein</fullName>
    </recommendedName>
</protein>
<proteinExistence type="predicted"/>
<gene>
    <name evidence="6" type="ORF">K458DRAFT_280688</name>
</gene>
<dbReference type="PANTHER" id="PTHR10218:SF242">
    <property type="entry name" value="GUANINE NUCLEOTIDE-BINDING PROTEIN ALPHA-1 SUBUNIT"/>
    <property type="match status" value="1"/>
</dbReference>
<dbReference type="SUPFAM" id="SSF52540">
    <property type="entry name" value="P-loop containing nucleoside triphosphate hydrolases"/>
    <property type="match status" value="1"/>
</dbReference>
<dbReference type="SUPFAM" id="SSF47895">
    <property type="entry name" value="Transducin (alpha subunit), insertion domain"/>
    <property type="match status" value="1"/>
</dbReference>
<dbReference type="GO" id="GO:0000750">
    <property type="term" value="P:pheromone-dependent signal transduction involved in conjugation with cellular fusion"/>
    <property type="evidence" value="ECO:0007669"/>
    <property type="project" value="TreeGrafter"/>
</dbReference>
<keyword evidence="3" id="KW-0807">Transducer</keyword>
<keyword evidence="5" id="KW-0479">Metal-binding</keyword>
<dbReference type="Proteomes" id="UP000799291">
    <property type="component" value="Unassembled WGS sequence"/>
</dbReference>
<keyword evidence="2 4" id="KW-0342">GTP-binding</keyword>
<evidence type="ECO:0000256" key="4">
    <source>
        <dbReference type="PIRSR" id="PIRSR601019-1"/>
    </source>
</evidence>
<evidence type="ECO:0000256" key="3">
    <source>
        <dbReference type="ARBA" id="ARBA00023224"/>
    </source>
</evidence>
<evidence type="ECO:0000256" key="5">
    <source>
        <dbReference type="PIRSR" id="PIRSR601019-2"/>
    </source>
</evidence>
<dbReference type="Pfam" id="PF00503">
    <property type="entry name" value="G-alpha"/>
    <property type="match status" value="2"/>
</dbReference>
<dbReference type="PANTHER" id="PTHR10218">
    <property type="entry name" value="GTP-BINDING PROTEIN ALPHA SUBUNIT"/>
    <property type="match status" value="1"/>
</dbReference>
<dbReference type="Gene3D" id="1.10.400.10">
    <property type="entry name" value="GI Alpha 1, domain 2-like"/>
    <property type="match status" value="1"/>
</dbReference>
<reference evidence="6" key="1">
    <citation type="journal article" date="2020" name="Stud. Mycol.">
        <title>101 Dothideomycetes genomes: a test case for predicting lifestyles and emergence of pathogens.</title>
        <authorList>
            <person name="Haridas S."/>
            <person name="Albert R."/>
            <person name="Binder M."/>
            <person name="Bloem J."/>
            <person name="Labutti K."/>
            <person name="Salamov A."/>
            <person name="Andreopoulos B."/>
            <person name="Baker S."/>
            <person name="Barry K."/>
            <person name="Bills G."/>
            <person name="Bluhm B."/>
            <person name="Cannon C."/>
            <person name="Castanera R."/>
            <person name="Culley D."/>
            <person name="Daum C."/>
            <person name="Ezra D."/>
            <person name="Gonzalez J."/>
            <person name="Henrissat B."/>
            <person name="Kuo A."/>
            <person name="Liang C."/>
            <person name="Lipzen A."/>
            <person name="Lutzoni F."/>
            <person name="Magnuson J."/>
            <person name="Mondo S."/>
            <person name="Nolan M."/>
            <person name="Ohm R."/>
            <person name="Pangilinan J."/>
            <person name="Park H.-J."/>
            <person name="Ramirez L."/>
            <person name="Alfaro M."/>
            <person name="Sun H."/>
            <person name="Tritt A."/>
            <person name="Yoshinaga Y."/>
            <person name="Zwiers L.-H."/>
            <person name="Turgeon B."/>
            <person name="Goodwin S."/>
            <person name="Spatafora J."/>
            <person name="Crous P."/>
            <person name="Grigoriev I."/>
        </authorList>
    </citation>
    <scope>NUCLEOTIDE SEQUENCE</scope>
    <source>
        <strain evidence="6">CBS 122367</strain>
    </source>
</reference>
<feature type="non-terminal residue" evidence="6">
    <location>
        <position position="1"/>
    </location>
</feature>
<feature type="binding site" evidence="5">
    <location>
        <position position="8"/>
    </location>
    <ligand>
        <name>Mg(2+)</name>
        <dbReference type="ChEBI" id="CHEBI:18420"/>
    </ligand>
</feature>
<keyword evidence="5" id="KW-0460">Magnesium</keyword>
<dbReference type="GO" id="GO:0005834">
    <property type="term" value="C:heterotrimeric G-protein complex"/>
    <property type="evidence" value="ECO:0007669"/>
    <property type="project" value="TreeGrafter"/>
</dbReference>
<feature type="binding site" evidence="4">
    <location>
        <begin position="145"/>
        <end position="151"/>
    </location>
    <ligand>
        <name>GTP</name>
        <dbReference type="ChEBI" id="CHEBI:37565"/>
    </ligand>
</feature>
<dbReference type="GO" id="GO:0046872">
    <property type="term" value="F:metal ion binding"/>
    <property type="evidence" value="ECO:0007669"/>
    <property type="project" value="UniProtKB-KW"/>
</dbReference>
<dbReference type="OrthoDB" id="5817230at2759"/>
<dbReference type="InterPro" id="IPR027417">
    <property type="entry name" value="P-loop_NTPase"/>
</dbReference>
<evidence type="ECO:0000313" key="6">
    <source>
        <dbReference type="EMBL" id="KAF2679068.1"/>
    </source>
</evidence>
<feature type="binding site" evidence="5">
    <location>
        <position position="151"/>
    </location>
    <ligand>
        <name>Mg(2+)</name>
        <dbReference type="ChEBI" id="CHEBI:18420"/>
    </ligand>
</feature>
<dbReference type="InterPro" id="IPR001019">
    <property type="entry name" value="Gprotein_alpha_su"/>
</dbReference>
<accession>A0A6G1ILU7</accession>
<dbReference type="GO" id="GO:0003924">
    <property type="term" value="F:GTPase activity"/>
    <property type="evidence" value="ECO:0007669"/>
    <property type="project" value="InterPro"/>
</dbReference>
<dbReference type="Gene3D" id="3.40.50.300">
    <property type="entry name" value="P-loop containing nucleotide triphosphate hydrolases"/>
    <property type="match status" value="1"/>
</dbReference>
<feature type="binding site" evidence="4">
    <location>
        <begin position="4"/>
        <end position="9"/>
    </location>
    <ligand>
        <name>GTP</name>
        <dbReference type="ChEBI" id="CHEBI:37565"/>
    </ligand>
</feature>
<sequence>GQGESSKTTFLKQRQSLYAHDISLDDCKVWQNIIYDNLTSTLRLFVKFHKQCSENIQQEPFPKALLTKAIETRVEELYDAIDAGIGEQLPSDFSFIFRSLYGTPTFQTALHACQVNQVPSNLQYYLMNLERLCAQDFLPDDEDILHTRVRTTGISNIVLDSHAHAEKNRMGEAFMLFESVANSHYFTKSRMILCFTRMDVFEKKLRSGATRVQEHITGYYGPPTDPSAVKEYFADKFAELLRNRDMDIHYLDATD</sequence>
<dbReference type="GO" id="GO:0005525">
    <property type="term" value="F:GTP binding"/>
    <property type="evidence" value="ECO:0007669"/>
    <property type="project" value="UniProtKB-KW"/>
</dbReference>
<dbReference type="GO" id="GO:0007186">
    <property type="term" value="P:G protein-coupled receptor signaling pathway"/>
    <property type="evidence" value="ECO:0007669"/>
    <property type="project" value="InterPro"/>
</dbReference>
<name>A0A6G1ILU7_9PLEO</name>
<dbReference type="GO" id="GO:0031683">
    <property type="term" value="F:G-protein beta/gamma-subunit complex binding"/>
    <property type="evidence" value="ECO:0007669"/>
    <property type="project" value="InterPro"/>
</dbReference>
<feature type="non-terminal residue" evidence="6">
    <location>
        <position position="255"/>
    </location>
</feature>